<organism evidence="2 3">
    <name type="scientific">Saponaria officinalis</name>
    <name type="common">Common soapwort</name>
    <name type="synonym">Lychnis saponaria</name>
    <dbReference type="NCBI Taxonomy" id="3572"/>
    <lineage>
        <taxon>Eukaryota</taxon>
        <taxon>Viridiplantae</taxon>
        <taxon>Streptophyta</taxon>
        <taxon>Embryophyta</taxon>
        <taxon>Tracheophyta</taxon>
        <taxon>Spermatophyta</taxon>
        <taxon>Magnoliopsida</taxon>
        <taxon>eudicotyledons</taxon>
        <taxon>Gunneridae</taxon>
        <taxon>Pentapetalae</taxon>
        <taxon>Caryophyllales</taxon>
        <taxon>Caryophyllaceae</taxon>
        <taxon>Caryophylleae</taxon>
        <taxon>Saponaria</taxon>
    </lineage>
</organism>
<dbReference type="EMBL" id="JBDFQZ010000014">
    <property type="protein sequence ID" value="KAK9666843.1"/>
    <property type="molecule type" value="Genomic_DNA"/>
</dbReference>
<proteinExistence type="predicted"/>
<evidence type="ECO:0000313" key="3">
    <source>
        <dbReference type="Proteomes" id="UP001443914"/>
    </source>
</evidence>
<dbReference type="AlphaFoldDB" id="A0AAW1GPQ4"/>
<feature type="transmembrane region" description="Helical" evidence="1">
    <location>
        <begin position="89"/>
        <end position="109"/>
    </location>
</feature>
<keyword evidence="1" id="KW-0472">Membrane</keyword>
<dbReference type="PANTHER" id="PTHR33306:SF40">
    <property type="entry name" value="EXPRESSED PROTEIN"/>
    <property type="match status" value="1"/>
</dbReference>
<keyword evidence="3" id="KW-1185">Reference proteome</keyword>
<comment type="caution">
    <text evidence="2">The sequence shown here is derived from an EMBL/GenBank/DDBJ whole genome shotgun (WGS) entry which is preliminary data.</text>
</comment>
<protein>
    <submittedName>
        <fullName evidence="2">Uncharacterized protein</fullName>
    </submittedName>
</protein>
<keyword evidence="1" id="KW-1133">Transmembrane helix</keyword>
<keyword evidence="1" id="KW-0812">Transmembrane</keyword>
<dbReference type="Proteomes" id="UP001443914">
    <property type="component" value="Unassembled WGS sequence"/>
</dbReference>
<evidence type="ECO:0000256" key="1">
    <source>
        <dbReference type="SAM" id="Phobius"/>
    </source>
</evidence>
<sequence>MLYHLNKSSNIITFKSNQIKQKTQLFQYILDKYIILIIMESHIQLRKRPIYSSISMPPIHLLAIFCIVILLLSISYHGDYKKAQIERNVQFGMLLFPFVAIFGVGFLLMNGGLYNFQLMSPLKKFAPESTVYQLMSPLKKFAPESTVYRSVASFPWRVVVAVVVLMVLLFWRG</sequence>
<accession>A0AAW1GPQ4</accession>
<name>A0AAW1GPQ4_SAPOF</name>
<dbReference type="PANTHER" id="PTHR33306">
    <property type="entry name" value="EXPRESSED PROTEIN-RELATED-RELATED"/>
    <property type="match status" value="1"/>
</dbReference>
<feature type="transmembrane region" description="Helical" evidence="1">
    <location>
        <begin position="57"/>
        <end position="77"/>
    </location>
</feature>
<evidence type="ECO:0000313" key="2">
    <source>
        <dbReference type="EMBL" id="KAK9666843.1"/>
    </source>
</evidence>
<feature type="transmembrane region" description="Helical" evidence="1">
    <location>
        <begin position="154"/>
        <end position="171"/>
    </location>
</feature>
<gene>
    <name evidence="2" type="ORF">RND81_14G215300</name>
</gene>
<reference evidence="2" key="1">
    <citation type="submission" date="2024-03" db="EMBL/GenBank/DDBJ databases">
        <title>WGS assembly of Saponaria officinalis var. Norfolk2.</title>
        <authorList>
            <person name="Jenkins J."/>
            <person name="Shu S."/>
            <person name="Grimwood J."/>
            <person name="Barry K."/>
            <person name="Goodstein D."/>
            <person name="Schmutz J."/>
            <person name="Leebens-Mack J."/>
            <person name="Osbourn A."/>
        </authorList>
    </citation>
    <scope>NUCLEOTIDE SEQUENCE [LARGE SCALE GENOMIC DNA]</scope>
    <source>
        <strain evidence="2">JIC</strain>
    </source>
</reference>